<dbReference type="EMBL" id="CAQI01000049">
    <property type="protein sequence ID" value="CCQ47391.1"/>
    <property type="molecule type" value="Genomic_DNA"/>
</dbReference>
<dbReference type="STRING" id="861266.ARTSIC4J27_3373"/>
<comment type="caution">
    <text evidence="1">The sequence shown here is derived from an EMBL/GenBank/DDBJ whole genome shotgun (WGS) entry which is preliminary data.</text>
</comment>
<sequence length="38" mass="4109">MDVTFVRTGVGGRQSAVTATRAFLILPEALFRRETGPS</sequence>
<gene>
    <name evidence="1" type="ORF">ARTSIC4J27_3373</name>
</gene>
<evidence type="ECO:0000313" key="1">
    <source>
        <dbReference type="EMBL" id="CCQ47391.1"/>
    </source>
</evidence>
<protein>
    <submittedName>
        <fullName evidence="1">Uncharacterized protein</fullName>
    </submittedName>
</protein>
<dbReference type="Proteomes" id="UP000035722">
    <property type="component" value="Unassembled WGS sequence"/>
</dbReference>
<dbReference type="AlphaFoldDB" id="A0A024H6M6"/>
<reference evidence="2" key="1">
    <citation type="journal article" date="2014" name="Genome Announc.">
        <title>Genome Sequence of Arthrobacter siccitolerans 4J27, a Xeroprotectant-Producing Desiccation-Tolerant Microorganism.</title>
        <authorList>
            <person name="Manzanera M."/>
            <person name="Santa-Cruz-Calvo L."/>
            <person name="Vilchez J.I."/>
            <person name="Garcia-Fontana C."/>
            <person name="Silva-Castro G.A."/>
            <person name="Calvo C."/>
            <person name="Gonzalez-Lopez J."/>
        </authorList>
    </citation>
    <scope>NUCLEOTIDE SEQUENCE [LARGE SCALE GENOMIC DNA]</scope>
    <source>
        <strain evidence="2">4J27</strain>
    </source>
</reference>
<keyword evidence="2" id="KW-1185">Reference proteome</keyword>
<name>A0A024H6M6_9MICC</name>
<evidence type="ECO:0000313" key="2">
    <source>
        <dbReference type="Proteomes" id="UP000035722"/>
    </source>
</evidence>
<organism evidence="1 2">
    <name type="scientific">Pseudarthrobacter siccitolerans</name>
    <dbReference type="NCBI Taxonomy" id="861266"/>
    <lineage>
        <taxon>Bacteria</taxon>
        <taxon>Bacillati</taxon>
        <taxon>Actinomycetota</taxon>
        <taxon>Actinomycetes</taxon>
        <taxon>Micrococcales</taxon>
        <taxon>Micrococcaceae</taxon>
        <taxon>Pseudarthrobacter</taxon>
    </lineage>
</organism>
<proteinExistence type="predicted"/>
<accession>A0A024H6M6</accession>